<sequence>MILNRFPPVTLGDPEEPGKPPLPNQPGEPGEPTLPDRAPPDPVA</sequence>
<evidence type="ECO:0000313" key="3">
    <source>
        <dbReference type="Proteomes" id="UP000186079"/>
    </source>
</evidence>
<evidence type="ECO:0000256" key="1">
    <source>
        <dbReference type="SAM" id="MobiDB-lite"/>
    </source>
</evidence>
<dbReference type="EMBL" id="FTMC01000010">
    <property type="protein sequence ID" value="SIQ82259.1"/>
    <property type="molecule type" value="Genomic_DNA"/>
</dbReference>
<reference evidence="2 3" key="1">
    <citation type="submission" date="2017-01" db="EMBL/GenBank/DDBJ databases">
        <authorList>
            <person name="Mah S.A."/>
            <person name="Swanson W.J."/>
            <person name="Moy G.W."/>
            <person name="Vacquier V.D."/>
        </authorList>
    </citation>
    <scope>NUCLEOTIDE SEQUENCE [LARGE SCALE GENOMIC DNA]</scope>
    <source>
        <strain evidence="2 3">ATCC 29606</strain>
    </source>
</reference>
<dbReference type="Proteomes" id="UP000186079">
    <property type="component" value="Unassembled WGS sequence"/>
</dbReference>
<proteinExistence type="predicted"/>
<protein>
    <submittedName>
        <fullName evidence="2">Uncharacterized protein</fullName>
    </submittedName>
</protein>
<evidence type="ECO:0000313" key="2">
    <source>
        <dbReference type="EMBL" id="SIQ82259.1"/>
    </source>
</evidence>
<feature type="region of interest" description="Disordered" evidence="1">
    <location>
        <begin position="1"/>
        <end position="44"/>
    </location>
</feature>
<gene>
    <name evidence="2" type="ORF">SAMN05421672_110134</name>
</gene>
<accession>A0A1N6VWM5</accession>
<name>A0A1N6VWM5_9PSED</name>
<organism evidence="2 3">
    <name type="scientific">Pseudomonas flexibilis</name>
    <dbReference type="NCBI Taxonomy" id="706570"/>
    <lineage>
        <taxon>Bacteria</taxon>
        <taxon>Pseudomonadati</taxon>
        <taxon>Pseudomonadota</taxon>
        <taxon>Gammaproteobacteria</taxon>
        <taxon>Pseudomonadales</taxon>
        <taxon>Pseudomonadaceae</taxon>
        <taxon>Pseudomonas</taxon>
    </lineage>
</organism>
<dbReference type="AlphaFoldDB" id="A0A1N6VWM5"/>
<dbReference type="RefSeq" id="WP_256214718.1">
    <property type="nucleotide sequence ID" value="NZ_FMUP01000008.1"/>
</dbReference>